<keyword evidence="1" id="KW-0812">Transmembrane</keyword>
<sequence length="109" mass="12240">MILGGLVFLDSGSPIPIPLTGLPSVLLGLAIMAYGWSQWRSYQRLPLHEAIQLGRVQGGRLSRTDLFLKLRLSAEKTDELLDLLIQKGFLERIDEDLPPENEPVYRLLS</sequence>
<keyword evidence="1" id="KW-1133">Transmembrane helix</keyword>
<keyword evidence="1" id="KW-0472">Membrane</keyword>
<name>A0A381W7E1_9ZZZZ</name>
<reference evidence="2" key="1">
    <citation type="submission" date="2018-05" db="EMBL/GenBank/DDBJ databases">
        <authorList>
            <person name="Lanie J.A."/>
            <person name="Ng W.-L."/>
            <person name="Kazmierczak K.M."/>
            <person name="Andrzejewski T.M."/>
            <person name="Davidsen T.M."/>
            <person name="Wayne K.J."/>
            <person name="Tettelin H."/>
            <person name="Glass J.I."/>
            <person name="Rusch D."/>
            <person name="Podicherti R."/>
            <person name="Tsui H.-C.T."/>
            <person name="Winkler M.E."/>
        </authorList>
    </citation>
    <scope>NUCLEOTIDE SEQUENCE</scope>
</reference>
<evidence type="ECO:0000313" key="2">
    <source>
        <dbReference type="EMBL" id="SVA48476.1"/>
    </source>
</evidence>
<proteinExistence type="predicted"/>
<organism evidence="2">
    <name type="scientific">marine metagenome</name>
    <dbReference type="NCBI Taxonomy" id="408172"/>
    <lineage>
        <taxon>unclassified sequences</taxon>
        <taxon>metagenomes</taxon>
        <taxon>ecological metagenomes</taxon>
    </lineage>
</organism>
<dbReference type="AlphaFoldDB" id="A0A381W7E1"/>
<gene>
    <name evidence="2" type="ORF">METZ01_LOCUS101330</name>
</gene>
<evidence type="ECO:0000256" key="1">
    <source>
        <dbReference type="SAM" id="Phobius"/>
    </source>
</evidence>
<dbReference type="EMBL" id="UINC01010942">
    <property type="protein sequence ID" value="SVA48476.1"/>
    <property type="molecule type" value="Genomic_DNA"/>
</dbReference>
<feature type="transmembrane region" description="Helical" evidence="1">
    <location>
        <begin position="15"/>
        <end position="36"/>
    </location>
</feature>
<accession>A0A381W7E1</accession>
<protein>
    <submittedName>
        <fullName evidence="2">Uncharacterized protein</fullName>
    </submittedName>
</protein>